<protein>
    <submittedName>
        <fullName evidence="2">Uncharacterized protein</fullName>
    </submittedName>
</protein>
<evidence type="ECO:0000313" key="2">
    <source>
        <dbReference type="EMBL" id="PPQ76041.1"/>
    </source>
</evidence>
<proteinExistence type="predicted"/>
<organism evidence="2 3">
    <name type="scientific">Gymnopilus dilepis</name>
    <dbReference type="NCBI Taxonomy" id="231916"/>
    <lineage>
        <taxon>Eukaryota</taxon>
        <taxon>Fungi</taxon>
        <taxon>Dikarya</taxon>
        <taxon>Basidiomycota</taxon>
        <taxon>Agaricomycotina</taxon>
        <taxon>Agaricomycetes</taxon>
        <taxon>Agaricomycetidae</taxon>
        <taxon>Agaricales</taxon>
        <taxon>Agaricineae</taxon>
        <taxon>Hymenogastraceae</taxon>
        <taxon>Gymnopilus</taxon>
    </lineage>
</organism>
<dbReference type="EMBL" id="NHYE01005202">
    <property type="protein sequence ID" value="PPQ76041.1"/>
    <property type="molecule type" value="Genomic_DNA"/>
</dbReference>
<dbReference type="InParanoid" id="A0A409WC29"/>
<feature type="compositionally biased region" description="Polar residues" evidence="1">
    <location>
        <begin position="15"/>
        <end position="24"/>
    </location>
</feature>
<feature type="region of interest" description="Disordered" evidence="1">
    <location>
        <begin position="50"/>
        <end position="84"/>
    </location>
</feature>
<dbReference type="Proteomes" id="UP000284706">
    <property type="component" value="Unassembled WGS sequence"/>
</dbReference>
<evidence type="ECO:0000256" key="1">
    <source>
        <dbReference type="SAM" id="MobiDB-lite"/>
    </source>
</evidence>
<reference evidence="2 3" key="1">
    <citation type="journal article" date="2018" name="Evol. Lett.">
        <title>Horizontal gene cluster transfer increased hallucinogenic mushroom diversity.</title>
        <authorList>
            <person name="Reynolds H.T."/>
            <person name="Vijayakumar V."/>
            <person name="Gluck-Thaler E."/>
            <person name="Korotkin H.B."/>
            <person name="Matheny P.B."/>
            <person name="Slot J.C."/>
        </authorList>
    </citation>
    <scope>NUCLEOTIDE SEQUENCE [LARGE SCALE GENOMIC DNA]</scope>
    <source>
        <strain evidence="2 3">SRW20</strain>
    </source>
</reference>
<gene>
    <name evidence="2" type="ORF">CVT26_005674</name>
</gene>
<feature type="region of interest" description="Disordered" evidence="1">
    <location>
        <begin position="1"/>
        <end position="24"/>
    </location>
</feature>
<accession>A0A409WC29</accession>
<feature type="compositionally biased region" description="Polar residues" evidence="1">
    <location>
        <begin position="64"/>
        <end position="83"/>
    </location>
</feature>
<comment type="caution">
    <text evidence="2">The sequence shown here is derived from an EMBL/GenBank/DDBJ whole genome shotgun (WGS) entry which is preliminary data.</text>
</comment>
<dbReference type="AlphaFoldDB" id="A0A409WC29"/>
<sequence length="111" mass="12279">MNCGNSSGARRDEPYTNSTSIPEDSSQFLIRRQFAGEALFELGQIANTQTRPIRTKGDRKPKTRNWTAITQRSRPGGSQSKTPMTVVPDEILTAKMSKLLINVLLGAYNPP</sequence>
<evidence type="ECO:0000313" key="3">
    <source>
        <dbReference type="Proteomes" id="UP000284706"/>
    </source>
</evidence>
<keyword evidence="3" id="KW-1185">Reference proteome</keyword>
<name>A0A409WC29_9AGAR</name>